<sequence>MVKTKETYCIKADVLLDETITIRETKGIAYLNMAKTVYDDKNYQKAAEYYLKAGEAGEATGHYELGGMHSCSQGIKKDFAKALNIFKRLQIWEARAHQKLGMIYEYGHERPQDIAKAKEHDQKAVELGDFVA</sequence>
<dbReference type="Gene3D" id="1.25.40.10">
    <property type="entry name" value="Tetratricopeptide repeat domain"/>
    <property type="match status" value="1"/>
</dbReference>
<protein>
    <recommendedName>
        <fullName evidence="2">beta-lactamase</fullName>
        <ecNumber evidence="2">3.5.2.6</ecNumber>
    </recommendedName>
</protein>
<dbReference type="GO" id="GO:0046677">
    <property type="term" value="P:response to antibiotic"/>
    <property type="evidence" value="ECO:0007669"/>
    <property type="project" value="UniProtKB-KW"/>
</dbReference>
<dbReference type="SUPFAM" id="SSF81901">
    <property type="entry name" value="HCP-like"/>
    <property type="match status" value="1"/>
</dbReference>
<proteinExistence type="predicted"/>
<dbReference type="GO" id="GO:0008800">
    <property type="term" value="F:beta-lactamase activity"/>
    <property type="evidence" value="ECO:0007669"/>
    <property type="project" value="UniProtKB-EC"/>
</dbReference>
<name>A0A0K2XRD2_HELHE</name>
<keyword evidence="4" id="KW-0046">Antibiotic resistance</keyword>
<gene>
    <name evidence="5" type="ORF">HHE01_00560</name>
</gene>
<dbReference type="EC" id="3.5.2.6" evidence="2"/>
<accession>A0A0K2XRD2</accession>
<dbReference type="PANTHER" id="PTHR45084:SF1">
    <property type="entry name" value="ERAD-ASSOCIATED E3 UBIQUITIN-PROTEIN LIGASE COMPONENT HRD3A-RELATED"/>
    <property type="match status" value="1"/>
</dbReference>
<comment type="catalytic activity">
    <reaction evidence="1">
        <text>a beta-lactam + H2O = a substituted beta-amino acid</text>
        <dbReference type="Rhea" id="RHEA:20401"/>
        <dbReference type="ChEBI" id="CHEBI:15377"/>
        <dbReference type="ChEBI" id="CHEBI:35627"/>
        <dbReference type="ChEBI" id="CHEBI:140347"/>
        <dbReference type="EC" id="3.5.2.6"/>
    </reaction>
</comment>
<dbReference type="EMBL" id="CDMK01000003">
    <property type="protein sequence ID" value="CRI35058.1"/>
    <property type="molecule type" value="Genomic_DNA"/>
</dbReference>
<evidence type="ECO:0000256" key="3">
    <source>
        <dbReference type="ARBA" id="ARBA00023157"/>
    </source>
</evidence>
<evidence type="ECO:0000256" key="4">
    <source>
        <dbReference type="ARBA" id="ARBA00023251"/>
    </source>
</evidence>
<evidence type="ECO:0000313" key="6">
    <source>
        <dbReference type="Proteomes" id="UP000046090"/>
    </source>
</evidence>
<evidence type="ECO:0000256" key="2">
    <source>
        <dbReference type="ARBA" id="ARBA00012865"/>
    </source>
</evidence>
<keyword evidence="6" id="KW-1185">Reference proteome</keyword>
<dbReference type="PANTHER" id="PTHR45084">
    <property type="entry name" value="ERAD-ASSOCIATED E3 UBIQUITIN-PROTEIN LIGASE COMPONENT HRD3A-RELATED"/>
    <property type="match status" value="1"/>
</dbReference>
<evidence type="ECO:0000256" key="1">
    <source>
        <dbReference type="ARBA" id="ARBA00001526"/>
    </source>
</evidence>
<organism evidence="5 6">
    <name type="scientific">Helicobacter heilmannii</name>
    <dbReference type="NCBI Taxonomy" id="35817"/>
    <lineage>
        <taxon>Bacteria</taxon>
        <taxon>Pseudomonadati</taxon>
        <taxon>Campylobacterota</taxon>
        <taxon>Epsilonproteobacteria</taxon>
        <taxon>Campylobacterales</taxon>
        <taxon>Helicobacteraceae</taxon>
        <taxon>Helicobacter</taxon>
    </lineage>
</organism>
<dbReference type="Proteomes" id="UP000046090">
    <property type="component" value="Unassembled WGS sequence"/>
</dbReference>
<dbReference type="InterPro" id="IPR006597">
    <property type="entry name" value="Sel1-like"/>
</dbReference>
<dbReference type="InterPro" id="IPR044623">
    <property type="entry name" value="HRD3"/>
</dbReference>
<dbReference type="SMART" id="SM00671">
    <property type="entry name" value="SEL1"/>
    <property type="match status" value="3"/>
</dbReference>
<keyword evidence="3" id="KW-1015">Disulfide bond</keyword>
<evidence type="ECO:0000313" key="5">
    <source>
        <dbReference type="EMBL" id="CRI35058.1"/>
    </source>
</evidence>
<reference evidence="6" key="1">
    <citation type="submission" date="2014-12" db="EMBL/GenBank/DDBJ databases">
        <authorList>
            <person name="Smet A."/>
        </authorList>
    </citation>
    <scope>NUCLEOTIDE SEQUENCE [LARGE SCALE GENOMIC DNA]</scope>
</reference>
<dbReference type="Pfam" id="PF08238">
    <property type="entry name" value="Sel1"/>
    <property type="match status" value="3"/>
</dbReference>
<dbReference type="AlphaFoldDB" id="A0A0K2XRD2"/>
<dbReference type="GO" id="GO:0036503">
    <property type="term" value="P:ERAD pathway"/>
    <property type="evidence" value="ECO:0007669"/>
    <property type="project" value="InterPro"/>
</dbReference>
<dbReference type="InterPro" id="IPR011990">
    <property type="entry name" value="TPR-like_helical_dom_sf"/>
</dbReference>